<protein>
    <recommendedName>
        <fullName evidence="4">PsbP C-terminal domain-containing protein</fullName>
    </recommendedName>
</protein>
<evidence type="ECO:0000313" key="2">
    <source>
        <dbReference type="EMBL" id="OGN29055.1"/>
    </source>
</evidence>
<evidence type="ECO:0000256" key="1">
    <source>
        <dbReference type="SAM" id="Phobius"/>
    </source>
</evidence>
<dbReference type="STRING" id="1802701.A3A33_00145"/>
<sequence>MQAPQQIKGFSVIAVIIVIAIVLVGGYFLLKTPINVLKVTPTASQTIQTTPANWSTYQDKKGYFSIQYPSSLQTFPVDLDDRSHGVEIKDVGNPKVEVLINVRPDSTIPSLETYVVALSRQYEEDAQNSAAGANFTIEPITADGVGGYVLFSAESSAMGNVDVTYYFLKGGVLYTFNGHFDDSTLSLKKTIHDMVTTFRFLK</sequence>
<name>A0A1F8GUG7_9BACT</name>
<dbReference type="AlphaFoldDB" id="A0A1F8GUG7"/>
<organism evidence="2 3">
    <name type="scientific">Candidatus Yanofskybacteria bacterium RIFCSPLOWO2_01_FULL_49_25</name>
    <dbReference type="NCBI Taxonomy" id="1802701"/>
    <lineage>
        <taxon>Bacteria</taxon>
        <taxon>Candidatus Yanofskyibacteriota</taxon>
    </lineage>
</organism>
<keyword evidence="1" id="KW-1133">Transmembrane helix</keyword>
<feature type="transmembrane region" description="Helical" evidence="1">
    <location>
        <begin position="12"/>
        <end position="30"/>
    </location>
</feature>
<reference evidence="2 3" key="1">
    <citation type="journal article" date="2016" name="Nat. Commun.">
        <title>Thousands of microbial genomes shed light on interconnected biogeochemical processes in an aquifer system.</title>
        <authorList>
            <person name="Anantharaman K."/>
            <person name="Brown C.T."/>
            <person name="Hug L.A."/>
            <person name="Sharon I."/>
            <person name="Castelle C.J."/>
            <person name="Probst A.J."/>
            <person name="Thomas B.C."/>
            <person name="Singh A."/>
            <person name="Wilkins M.J."/>
            <person name="Karaoz U."/>
            <person name="Brodie E.L."/>
            <person name="Williams K.H."/>
            <person name="Hubbard S.S."/>
            <person name="Banfield J.F."/>
        </authorList>
    </citation>
    <scope>NUCLEOTIDE SEQUENCE [LARGE SCALE GENOMIC DNA]</scope>
</reference>
<keyword evidence="1" id="KW-0812">Transmembrane</keyword>
<keyword evidence="1" id="KW-0472">Membrane</keyword>
<comment type="caution">
    <text evidence="2">The sequence shown here is derived from an EMBL/GenBank/DDBJ whole genome shotgun (WGS) entry which is preliminary data.</text>
</comment>
<accession>A0A1F8GUG7</accession>
<dbReference type="Gene3D" id="3.40.1000.10">
    <property type="entry name" value="Mog1/PsbP, alpha/beta/alpha sandwich"/>
    <property type="match status" value="1"/>
</dbReference>
<proteinExistence type="predicted"/>
<evidence type="ECO:0000313" key="3">
    <source>
        <dbReference type="Proteomes" id="UP000179047"/>
    </source>
</evidence>
<dbReference type="Proteomes" id="UP000179047">
    <property type="component" value="Unassembled WGS sequence"/>
</dbReference>
<gene>
    <name evidence="2" type="ORF">A3A33_00145</name>
</gene>
<evidence type="ECO:0008006" key="4">
    <source>
        <dbReference type="Google" id="ProtNLM"/>
    </source>
</evidence>
<dbReference type="EMBL" id="MGKP01000010">
    <property type="protein sequence ID" value="OGN29055.1"/>
    <property type="molecule type" value="Genomic_DNA"/>
</dbReference>